<name>A0ACB9P2N3_9MYRT</name>
<protein>
    <submittedName>
        <fullName evidence="1">Uncharacterized protein</fullName>
    </submittedName>
</protein>
<dbReference type="Proteomes" id="UP001057402">
    <property type="component" value="Chromosome 7"/>
</dbReference>
<organism evidence="1 2">
    <name type="scientific">Melastoma candidum</name>
    <dbReference type="NCBI Taxonomy" id="119954"/>
    <lineage>
        <taxon>Eukaryota</taxon>
        <taxon>Viridiplantae</taxon>
        <taxon>Streptophyta</taxon>
        <taxon>Embryophyta</taxon>
        <taxon>Tracheophyta</taxon>
        <taxon>Spermatophyta</taxon>
        <taxon>Magnoliopsida</taxon>
        <taxon>eudicotyledons</taxon>
        <taxon>Gunneridae</taxon>
        <taxon>Pentapetalae</taxon>
        <taxon>rosids</taxon>
        <taxon>malvids</taxon>
        <taxon>Myrtales</taxon>
        <taxon>Melastomataceae</taxon>
        <taxon>Melastomatoideae</taxon>
        <taxon>Melastomateae</taxon>
        <taxon>Melastoma</taxon>
    </lineage>
</organism>
<keyword evidence="2" id="KW-1185">Reference proteome</keyword>
<evidence type="ECO:0000313" key="2">
    <source>
        <dbReference type="Proteomes" id="UP001057402"/>
    </source>
</evidence>
<comment type="caution">
    <text evidence="1">The sequence shown here is derived from an EMBL/GenBank/DDBJ whole genome shotgun (WGS) entry which is preliminary data.</text>
</comment>
<accession>A0ACB9P2N3</accession>
<reference evidence="2" key="1">
    <citation type="journal article" date="2023" name="Front. Plant Sci.">
        <title>Chromosomal-level genome assembly of Melastoma candidum provides insights into trichome evolution.</title>
        <authorList>
            <person name="Zhong Y."/>
            <person name="Wu W."/>
            <person name="Sun C."/>
            <person name="Zou P."/>
            <person name="Liu Y."/>
            <person name="Dai S."/>
            <person name="Zhou R."/>
        </authorList>
    </citation>
    <scope>NUCLEOTIDE SEQUENCE [LARGE SCALE GENOMIC DNA]</scope>
</reference>
<evidence type="ECO:0000313" key="1">
    <source>
        <dbReference type="EMBL" id="KAI4342606.1"/>
    </source>
</evidence>
<gene>
    <name evidence="1" type="ORF">MLD38_027213</name>
</gene>
<dbReference type="EMBL" id="CM042886">
    <property type="protein sequence ID" value="KAI4342606.1"/>
    <property type="molecule type" value="Genomic_DNA"/>
</dbReference>
<proteinExistence type="predicted"/>
<sequence length="526" mass="59593">METAKGFISIHLPLPLLLVWIVIACLVESASGGPAGELHRSQFPPSFLFGTATSSFQIEGAYLQGNKSLSNWDVFSHIPGKIEDGSNADVTDNHYNLFLEDVKLMKDLGVNAYRFSISWSRLLPKGRFGEVNPDGVEFYSQLIDALLERGITPFATLNHYDIPQLLEDRYGSWLSTEIQLDFAFFAETCFKEFGDRVRYWVTFNEPNVFIYDGYLIGTYPPSRCSEPFGNCTAGDSRLEPYVATHNLLLAHAAAVNIYRKKYQEKQGGMIGIVMSAPWYEPYSDTPADRLAAERVNAFNFAWFVDPLVFGDYPPEMRQVLGERLPIFTPEEKIKLAAKLDFIGINHYTVNYAMDCMFSPCPSPYSFGEAAVYFTGEKDGVYIGDPTAMSTFFVVPRGIKEMVMYTKKRYNNMPMFITENGYAQATASKEVLLNDTKRIEYQQSYLQSLSDAIREGADVRGYFVWSLLDNFEWLHGYLVRFGLYYVDFNTLERTPKLSALWYKDFLSGTGVSLHQPVTTSKAEVMAS</sequence>